<dbReference type="Proteomes" id="UP000033531">
    <property type="component" value="Unassembled WGS sequence"/>
</dbReference>
<accession>A0A0F4LBI3</accession>
<name>A0A0F4LBI3_9LACO</name>
<feature type="transmembrane region" description="Helical" evidence="6">
    <location>
        <begin position="330"/>
        <end position="347"/>
    </location>
</feature>
<evidence type="ECO:0000256" key="5">
    <source>
        <dbReference type="ARBA" id="ARBA00023136"/>
    </source>
</evidence>
<feature type="transmembrane region" description="Helical" evidence="6">
    <location>
        <begin position="92"/>
        <end position="114"/>
    </location>
</feature>
<dbReference type="STRING" id="1218507.JF74_15120"/>
<feature type="transmembrane region" description="Helical" evidence="6">
    <location>
        <begin position="301"/>
        <end position="323"/>
    </location>
</feature>
<dbReference type="PATRIC" id="fig|1218507.3.peg.1705"/>
<dbReference type="InterPro" id="IPR036259">
    <property type="entry name" value="MFS_trans_sf"/>
</dbReference>
<keyword evidence="4 6" id="KW-1133">Transmembrane helix</keyword>
<evidence type="ECO:0000313" key="9">
    <source>
        <dbReference type="Proteomes" id="UP000033531"/>
    </source>
</evidence>
<dbReference type="GO" id="GO:0022857">
    <property type="term" value="F:transmembrane transporter activity"/>
    <property type="evidence" value="ECO:0007669"/>
    <property type="project" value="InterPro"/>
</dbReference>
<dbReference type="PROSITE" id="PS50850">
    <property type="entry name" value="MFS"/>
    <property type="match status" value="1"/>
</dbReference>
<sequence length="466" mass="51839">MKEPKQSEQVLDKLPFSKWHLENFFLLGFGLQINGVLNSSGNSILADLIHKGWSNNYLNAAFSSAMMIGFFIGSLIGGWLGDKIGRKKSNEISILTFAVFSLVAALVPNMFLLIVSRGLMGIGMGAGIELGYGSFTELLPAKFRGKWQAMLSCFGNFSPLIASLLCLIAIPTIGWRSVFIICSVSAFIILFFFHKFFKESPHWLLQNGHKKEGECLLNEIVKRVEKEQGHKINISVNENDNRKLNSSQKVKIPFKNFFFGALGRRTLICSTTLIAMNLALYTINNWIPTIFVNNGITVTKSLLMTTIMIVAAPLGTYFSTFIIEFLPRKLFGGIFIIAIAILGYIYAQQRSEASILIIGFIMIFILYIYNSFSSAVYATELWPTQVKMRGLGISNAIGRFVAITSPYLIAWILTDFGVVAVFITLGILLGLCALIIILFGIETRKKTINEIDSSINLESNREVNHA</sequence>
<dbReference type="SUPFAM" id="SSF103473">
    <property type="entry name" value="MFS general substrate transporter"/>
    <property type="match status" value="1"/>
</dbReference>
<comment type="subcellular location">
    <subcellularLocation>
        <location evidence="1">Cell membrane</location>
        <topology evidence="1">Multi-pass membrane protein</topology>
    </subcellularLocation>
</comment>
<gene>
    <name evidence="8" type="primary">ydjE</name>
    <name evidence="8" type="ORF">JF74_15120</name>
</gene>
<evidence type="ECO:0000256" key="1">
    <source>
        <dbReference type="ARBA" id="ARBA00004651"/>
    </source>
</evidence>
<evidence type="ECO:0000256" key="3">
    <source>
        <dbReference type="ARBA" id="ARBA00022692"/>
    </source>
</evidence>
<feature type="transmembrane region" description="Helical" evidence="6">
    <location>
        <begin position="393"/>
        <end position="413"/>
    </location>
</feature>
<feature type="transmembrane region" description="Helical" evidence="6">
    <location>
        <begin position="57"/>
        <end position="80"/>
    </location>
</feature>
<feature type="transmembrane region" description="Helical" evidence="6">
    <location>
        <begin position="151"/>
        <end position="171"/>
    </location>
</feature>
<dbReference type="Gene3D" id="1.20.1250.20">
    <property type="entry name" value="MFS general substrate transporter like domains"/>
    <property type="match status" value="1"/>
</dbReference>
<dbReference type="HOGENOM" id="CLU_001265_46_6_9"/>
<keyword evidence="5 6" id="KW-0472">Membrane</keyword>
<dbReference type="InterPro" id="IPR020846">
    <property type="entry name" value="MFS_dom"/>
</dbReference>
<feature type="domain" description="Major facilitator superfamily (MFS) profile" evidence="7">
    <location>
        <begin position="23"/>
        <end position="444"/>
    </location>
</feature>
<dbReference type="InterPro" id="IPR005828">
    <property type="entry name" value="MFS_sugar_transport-like"/>
</dbReference>
<dbReference type="GO" id="GO:0005886">
    <property type="term" value="C:plasma membrane"/>
    <property type="evidence" value="ECO:0007669"/>
    <property type="project" value="UniProtKB-SubCell"/>
</dbReference>
<dbReference type="EMBL" id="JXLI01000013">
    <property type="protein sequence ID" value="KJY55663.1"/>
    <property type="molecule type" value="Genomic_DNA"/>
</dbReference>
<evidence type="ECO:0000259" key="7">
    <source>
        <dbReference type="PROSITE" id="PS50850"/>
    </source>
</evidence>
<evidence type="ECO:0000256" key="6">
    <source>
        <dbReference type="SAM" id="Phobius"/>
    </source>
</evidence>
<feature type="transmembrane region" description="Helical" evidence="6">
    <location>
        <begin position="177"/>
        <end position="197"/>
    </location>
</feature>
<feature type="transmembrane region" description="Helical" evidence="6">
    <location>
        <begin position="257"/>
        <end position="281"/>
    </location>
</feature>
<dbReference type="AlphaFoldDB" id="A0A0F4LBI3"/>
<reference evidence="8 9" key="1">
    <citation type="submission" date="2015-01" db="EMBL/GenBank/DDBJ databases">
        <title>Comparative genomics of the lactic acid bacteria isolated from the honey bee gut.</title>
        <authorList>
            <person name="Ellegaard K.M."/>
            <person name="Tamarit D."/>
            <person name="Javelind E."/>
            <person name="Olofsson T."/>
            <person name="Andersson S.G."/>
            <person name="Vasquez A."/>
        </authorList>
    </citation>
    <scope>NUCLEOTIDE SEQUENCE [LARGE SCALE GENOMIC DNA]</scope>
    <source>
        <strain evidence="8 9">Hma8</strain>
    </source>
</reference>
<evidence type="ECO:0000256" key="2">
    <source>
        <dbReference type="ARBA" id="ARBA00022448"/>
    </source>
</evidence>
<keyword evidence="2" id="KW-0813">Transport</keyword>
<proteinExistence type="predicted"/>
<protein>
    <submittedName>
        <fullName evidence="8">Inner membrane metabolite transport protein ydjE</fullName>
    </submittedName>
</protein>
<dbReference type="CDD" id="cd17316">
    <property type="entry name" value="MFS_SV2_like"/>
    <property type="match status" value="1"/>
</dbReference>
<feature type="transmembrane region" description="Helical" evidence="6">
    <location>
        <begin position="419"/>
        <end position="441"/>
    </location>
</feature>
<comment type="caution">
    <text evidence="8">The sequence shown here is derived from an EMBL/GenBank/DDBJ whole genome shotgun (WGS) entry which is preliminary data.</text>
</comment>
<dbReference type="PANTHER" id="PTHR23511:SF34">
    <property type="entry name" value="SYNAPTIC VESICLE GLYCOPROTEIN 2"/>
    <property type="match status" value="1"/>
</dbReference>
<evidence type="ECO:0000256" key="4">
    <source>
        <dbReference type="ARBA" id="ARBA00022989"/>
    </source>
</evidence>
<dbReference type="Pfam" id="PF00083">
    <property type="entry name" value="Sugar_tr"/>
    <property type="match status" value="1"/>
</dbReference>
<evidence type="ECO:0000313" key="8">
    <source>
        <dbReference type="EMBL" id="KJY55663.1"/>
    </source>
</evidence>
<keyword evidence="3 6" id="KW-0812">Transmembrane</keyword>
<feature type="transmembrane region" description="Helical" evidence="6">
    <location>
        <begin position="353"/>
        <end position="372"/>
    </location>
</feature>
<organism evidence="8 9">
    <name type="scientific">Lactobacillus melliventris</name>
    <dbReference type="NCBI Taxonomy" id="1218507"/>
    <lineage>
        <taxon>Bacteria</taxon>
        <taxon>Bacillati</taxon>
        <taxon>Bacillota</taxon>
        <taxon>Bacilli</taxon>
        <taxon>Lactobacillales</taxon>
        <taxon>Lactobacillaceae</taxon>
        <taxon>Lactobacillus</taxon>
    </lineage>
</organism>
<dbReference type="PANTHER" id="PTHR23511">
    <property type="entry name" value="SYNAPTIC VESICLE GLYCOPROTEIN 2"/>
    <property type="match status" value="1"/>
</dbReference>